<gene>
    <name evidence="1" type="ORF">Cch01nite_16850</name>
</gene>
<reference evidence="1" key="1">
    <citation type="submission" date="2021-01" db="EMBL/GenBank/DDBJ databases">
        <title>Whole genome shotgun sequence of Cellulomonas chitinilytica NBRC 110799.</title>
        <authorList>
            <person name="Komaki H."/>
            <person name="Tamura T."/>
        </authorList>
    </citation>
    <scope>NUCLEOTIDE SEQUENCE</scope>
    <source>
        <strain evidence="1">NBRC 110799</strain>
    </source>
</reference>
<dbReference type="AlphaFoldDB" id="A0A919U115"/>
<name>A0A919U115_9CELL</name>
<keyword evidence="2" id="KW-1185">Reference proteome</keyword>
<comment type="caution">
    <text evidence="1">The sequence shown here is derived from an EMBL/GenBank/DDBJ whole genome shotgun (WGS) entry which is preliminary data.</text>
</comment>
<sequence>MDRTLELPRSVLLALWLSVPDTDRAALLRAVQADDEPHTVDGGEDDEPGPLTRLLDACGDLPRDVAAAVPATGDPAAVPAAVSRAALDAGECVLVRTPAVCLAAIPAVERFGSSYEPGHLVTWRLHEVDDWRTGVLGTTGSLADAERELRQGLIDATEALVRLDVARWRLEAAEQIAGLRDAQVPGWRLPEGLDGRRVRVLASAARLRDIVALAARDDGGAVNLWQADQRSTALREVDRVARRAMGAAATSIAP</sequence>
<dbReference type="RefSeq" id="WP_203751332.1">
    <property type="nucleotide sequence ID" value="NZ_BONK01000005.1"/>
</dbReference>
<proteinExistence type="predicted"/>
<dbReference type="Proteomes" id="UP000632740">
    <property type="component" value="Unassembled WGS sequence"/>
</dbReference>
<evidence type="ECO:0000313" key="1">
    <source>
        <dbReference type="EMBL" id="GIG20961.1"/>
    </source>
</evidence>
<protein>
    <submittedName>
        <fullName evidence="1">Uncharacterized protein</fullName>
    </submittedName>
</protein>
<evidence type="ECO:0000313" key="2">
    <source>
        <dbReference type="Proteomes" id="UP000632740"/>
    </source>
</evidence>
<accession>A0A919U115</accession>
<dbReference type="EMBL" id="BONK01000005">
    <property type="protein sequence ID" value="GIG20961.1"/>
    <property type="molecule type" value="Genomic_DNA"/>
</dbReference>
<organism evidence="1 2">
    <name type="scientific">Cellulomonas chitinilytica</name>
    <dbReference type="NCBI Taxonomy" id="398759"/>
    <lineage>
        <taxon>Bacteria</taxon>
        <taxon>Bacillati</taxon>
        <taxon>Actinomycetota</taxon>
        <taxon>Actinomycetes</taxon>
        <taxon>Micrococcales</taxon>
        <taxon>Cellulomonadaceae</taxon>
        <taxon>Cellulomonas</taxon>
    </lineage>
</organism>